<gene>
    <name evidence="1" type="ORF">DVH24_005536</name>
</gene>
<dbReference type="Proteomes" id="UP000290289">
    <property type="component" value="Chromosome 11"/>
</dbReference>
<name>A0A498IPX6_MALDO</name>
<protein>
    <submittedName>
        <fullName evidence="1">Uncharacterized protein</fullName>
    </submittedName>
</protein>
<accession>A0A498IPX6</accession>
<reference evidence="1 2" key="1">
    <citation type="submission" date="2018-10" db="EMBL/GenBank/DDBJ databases">
        <title>A high-quality apple genome assembly.</title>
        <authorList>
            <person name="Hu J."/>
        </authorList>
    </citation>
    <scope>NUCLEOTIDE SEQUENCE [LARGE SCALE GENOMIC DNA]</scope>
    <source>
        <strain evidence="2">cv. HFTH1</strain>
        <tissue evidence="1">Young leaf</tissue>
    </source>
</reference>
<dbReference type="AlphaFoldDB" id="A0A498IPX6"/>
<sequence>MLSLQPIEGATVQNVRIEKKRNLNLQNIKFEHLRSHVQILPTSAEIYAGRAVDPNYESKTINELLLLDSALHRVSLLSLTC</sequence>
<comment type="caution">
    <text evidence="1">The sequence shown here is derived from an EMBL/GenBank/DDBJ whole genome shotgun (WGS) entry which is preliminary data.</text>
</comment>
<dbReference type="EMBL" id="RDQH01000337">
    <property type="protein sequence ID" value="RXH83283.1"/>
    <property type="molecule type" value="Genomic_DNA"/>
</dbReference>
<organism evidence="1 2">
    <name type="scientific">Malus domestica</name>
    <name type="common">Apple</name>
    <name type="synonym">Pyrus malus</name>
    <dbReference type="NCBI Taxonomy" id="3750"/>
    <lineage>
        <taxon>Eukaryota</taxon>
        <taxon>Viridiplantae</taxon>
        <taxon>Streptophyta</taxon>
        <taxon>Embryophyta</taxon>
        <taxon>Tracheophyta</taxon>
        <taxon>Spermatophyta</taxon>
        <taxon>Magnoliopsida</taxon>
        <taxon>eudicotyledons</taxon>
        <taxon>Gunneridae</taxon>
        <taxon>Pentapetalae</taxon>
        <taxon>rosids</taxon>
        <taxon>fabids</taxon>
        <taxon>Rosales</taxon>
        <taxon>Rosaceae</taxon>
        <taxon>Amygdaloideae</taxon>
        <taxon>Maleae</taxon>
        <taxon>Malus</taxon>
    </lineage>
</organism>
<keyword evidence="2" id="KW-1185">Reference proteome</keyword>
<evidence type="ECO:0000313" key="1">
    <source>
        <dbReference type="EMBL" id="RXH83283.1"/>
    </source>
</evidence>
<evidence type="ECO:0000313" key="2">
    <source>
        <dbReference type="Proteomes" id="UP000290289"/>
    </source>
</evidence>
<proteinExistence type="predicted"/>